<dbReference type="GO" id="GO:0016787">
    <property type="term" value="F:hydrolase activity"/>
    <property type="evidence" value="ECO:0007669"/>
    <property type="project" value="UniProtKB-KW"/>
</dbReference>
<dbReference type="Gene3D" id="3.40.50.850">
    <property type="entry name" value="Isochorismatase-like"/>
    <property type="match status" value="1"/>
</dbReference>
<gene>
    <name evidence="3" type="ORF">CA260_10860</name>
</gene>
<reference evidence="3 4" key="1">
    <citation type="journal article" date="2018" name="Genet. Mol. Biol.">
        <title>The genome sequence of Dyella jiangningensis FCAV SCS01 from a lignocellulose-decomposing microbial consortium metagenome reveals potential for biotechnological applications.</title>
        <authorList>
            <person name="Desiderato J.G."/>
            <person name="Alvarenga D.O."/>
            <person name="Constancio M.T.L."/>
            <person name="Alves L.M.C."/>
            <person name="Varani A.M."/>
        </authorList>
    </citation>
    <scope>NUCLEOTIDE SEQUENCE [LARGE SCALE GENOMIC DNA]</scope>
    <source>
        <strain evidence="3 4">FCAV SCS01</strain>
    </source>
</reference>
<dbReference type="Pfam" id="PF00857">
    <property type="entry name" value="Isochorismatase"/>
    <property type="match status" value="1"/>
</dbReference>
<dbReference type="InterPro" id="IPR036380">
    <property type="entry name" value="Isochorismatase-like_sf"/>
</dbReference>
<dbReference type="EMBL" id="NFZS01000002">
    <property type="protein sequence ID" value="RAO76190.1"/>
    <property type="molecule type" value="Genomic_DNA"/>
</dbReference>
<dbReference type="SUPFAM" id="SSF52499">
    <property type="entry name" value="Isochorismatase-like hydrolases"/>
    <property type="match status" value="1"/>
</dbReference>
<dbReference type="PANTHER" id="PTHR43540">
    <property type="entry name" value="PEROXYUREIDOACRYLATE/UREIDOACRYLATE AMIDOHYDROLASE-RELATED"/>
    <property type="match status" value="1"/>
</dbReference>
<sequence length="193" mass="21308">MIATRSSARNRRALLLVDVFSHFRFEDGRELADALVRTAPAIAALVSRCRKRHEPVIYCNDNFQRWHDSWRGVLAHTVREGLPAASHLLEVLYPTSDDVVLLKSRHSAFYHTQLVPLLEHLGVKELCIAGAATDACVLCTAIDAHVRGYRVTIARDAVAAASHERHVRALAQMSDSLGLCVEPGEAWLAAEPA</sequence>
<dbReference type="InterPro" id="IPR050272">
    <property type="entry name" value="Isochorismatase-like_hydrls"/>
</dbReference>
<evidence type="ECO:0000259" key="2">
    <source>
        <dbReference type="Pfam" id="PF00857"/>
    </source>
</evidence>
<comment type="caution">
    <text evidence="3">The sequence shown here is derived from an EMBL/GenBank/DDBJ whole genome shotgun (WGS) entry which is preliminary data.</text>
</comment>
<keyword evidence="1" id="KW-0378">Hydrolase</keyword>
<dbReference type="PANTHER" id="PTHR43540:SF6">
    <property type="entry name" value="ISOCHORISMATASE-LIKE DOMAIN-CONTAINING PROTEIN"/>
    <property type="match status" value="1"/>
</dbReference>
<feature type="domain" description="Isochorismatase-like" evidence="2">
    <location>
        <begin position="13"/>
        <end position="177"/>
    </location>
</feature>
<evidence type="ECO:0000313" key="4">
    <source>
        <dbReference type="Proteomes" id="UP000248926"/>
    </source>
</evidence>
<keyword evidence="4" id="KW-1185">Reference proteome</keyword>
<dbReference type="Proteomes" id="UP000248926">
    <property type="component" value="Unassembled WGS sequence"/>
</dbReference>
<dbReference type="RefSeq" id="WP_111983137.1">
    <property type="nucleotide sequence ID" value="NZ_NFZS01000002.1"/>
</dbReference>
<evidence type="ECO:0000256" key="1">
    <source>
        <dbReference type="ARBA" id="ARBA00022801"/>
    </source>
</evidence>
<accession>A0A328P1Z2</accession>
<name>A0A328P1Z2_9GAMM</name>
<dbReference type="AlphaFoldDB" id="A0A328P1Z2"/>
<protein>
    <recommendedName>
        <fullName evidence="2">Isochorismatase-like domain-containing protein</fullName>
    </recommendedName>
</protein>
<evidence type="ECO:0000313" key="3">
    <source>
        <dbReference type="EMBL" id="RAO76190.1"/>
    </source>
</evidence>
<dbReference type="InterPro" id="IPR000868">
    <property type="entry name" value="Isochorismatase-like_dom"/>
</dbReference>
<dbReference type="CDD" id="cd00431">
    <property type="entry name" value="cysteine_hydrolases"/>
    <property type="match status" value="1"/>
</dbReference>
<dbReference type="OrthoDB" id="9807387at2"/>
<organism evidence="3 4">
    <name type="scientific">Dyella jiangningensis</name>
    <dbReference type="NCBI Taxonomy" id="1379159"/>
    <lineage>
        <taxon>Bacteria</taxon>
        <taxon>Pseudomonadati</taxon>
        <taxon>Pseudomonadota</taxon>
        <taxon>Gammaproteobacteria</taxon>
        <taxon>Lysobacterales</taxon>
        <taxon>Rhodanobacteraceae</taxon>
        <taxon>Dyella</taxon>
    </lineage>
</organism>
<proteinExistence type="predicted"/>